<evidence type="ECO:0000313" key="3">
    <source>
        <dbReference type="WBParaSite" id="PEQ_0000475101-mRNA-1"/>
    </source>
</evidence>
<accession>A0A914RDL5</accession>
<dbReference type="Pfam" id="PF00400">
    <property type="entry name" value="WD40"/>
    <property type="match status" value="2"/>
</dbReference>
<dbReference type="Gene3D" id="2.130.10.10">
    <property type="entry name" value="YVTN repeat-like/Quinoprotein amine dehydrogenase"/>
    <property type="match status" value="1"/>
</dbReference>
<keyword evidence="2" id="KW-1185">Reference proteome</keyword>
<dbReference type="WBParaSite" id="PEQ_0000475101-mRNA-1">
    <property type="protein sequence ID" value="PEQ_0000475101-mRNA-1"/>
    <property type="gene ID" value="PEQ_0000475101"/>
</dbReference>
<dbReference type="Proteomes" id="UP000887564">
    <property type="component" value="Unplaced"/>
</dbReference>
<dbReference type="GO" id="GO:0006357">
    <property type="term" value="P:regulation of transcription by RNA polymerase II"/>
    <property type="evidence" value="ECO:0007669"/>
    <property type="project" value="TreeGrafter"/>
</dbReference>
<dbReference type="GO" id="GO:0008360">
    <property type="term" value="P:regulation of cell shape"/>
    <property type="evidence" value="ECO:0007669"/>
    <property type="project" value="TreeGrafter"/>
</dbReference>
<evidence type="ECO:0000256" key="1">
    <source>
        <dbReference type="PROSITE-ProRule" id="PRU00221"/>
    </source>
</evidence>
<dbReference type="AlphaFoldDB" id="A0A914RDL5"/>
<feature type="repeat" description="WD" evidence="1">
    <location>
        <begin position="14"/>
        <end position="55"/>
    </location>
</feature>
<organism evidence="2 3">
    <name type="scientific">Parascaris equorum</name>
    <name type="common">Equine roundworm</name>
    <dbReference type="NCBI Taxonomy" id="6256"/>
    <lineage>
        <taxon>Eukaryota</taxon>
        <taxon>Metazoa</taxon>
        <taxon>Ecdysozoa</taxon>
        <taxon>Nematoda</taxon>
        <taxon>Chromadorea</taxon>
        <taxon>Rhabditida</taxon>
        <taxon>Spirurina</taxon>
        <taxon>Ascaridomorpha</taxon>
        <taxon>Ascaridoidea</taxon>
        <taxon>Ascarididae</taxon>
        <taxon>Parascaris</taxon>
    </lineage>
</organism>
<evidence type="ECO:0000313" key="2">
    <source>
        <dbReference type="Proteomes" id="UP000887564"/>
    </source>
</evidence>
<dbReference type="InterPro" id="IPR001680">
    <property type="entry name" value="WD40_rpt"/>
</dbReference>
<dbReference type="PANTHER" id="PTHR16266">
    <property type="entry name" value="WD REPEAT DOMAIN 9"/>
    <property type="match status" value="1"/>
</dbReference>
<proteinExistence type="predicted"/>
<dbReference type="PROSITE" id="PS50294">
    <property type="entry name" value="WD_REPEATS_REGION"/>
    <property type="match status" value="1"/>
</dbReference>
<reference evidence="3" key="1">
    <citation type="submission" date="2022-11" db="UniProtKB">
        <authorList>
            <consortium name="WormBaseParasite"/>
        </authorList>
    </citation>
    <scope>IDENTIFICATION</scope>
</reference>
<dbReference type="InterPro" id="IPR036322">
    <property type="entry name" value="WD40_repeat_dom_sf"/>
</dbReference>
<dbReference type="GO" id="GO:0007010">
    <property type="term" value="P:cytoskeleton organization"/>
    <property type="evidence" value="ECO:0007669"/>
    <property type="project" value="TreeGrafter"/>
</dbReference>
<keyword evidence="1" id="KW-0853">WD repeat</keyword>
<dbReference type="InterPro" id="IPR052060">
    <property type="entry name" value="Bromo_WD_repeat"/>
</dbReference>
<dbReference type="PANTHER" id="PTHR16266:SF17">
    <property type="entry name" value="BRWD3"/>
    <property type="match status" value="1"/>
</dbReference>
<dbReference type="GO" id="GO:0005634">
    <property type="term" value="C:nucleus"/>
    <property type="evidence" value="ECO:0007669"/>
    <property type="project" value="TreeGrafter"/>
</dbReference>
<name>A0A914RDL5_PAREQ</name>
<dbReference type="InterPro" id="IPR015943">
    <property type="entry name" value="WD40/YVTN_repeat-like_dom_sf"/>
</dbReference>
<dbReference type="PROSITE" id="PS50082">
    <property type="entry name" value="WD_REPEATS_2"/>
    <property type="match status" value="1"/>
</dbReference>
<dbReference type="SMART" id="SM00320">
    <property type="entry name" value="WD40"/>
    <property type="match status" value="3"/>
</dbReference>
<protein>
    <submittedName>
        <fullName evidence="3">WD_REPEATS_REGION domain-containing protein</fullName>
    </submittedName>
</protein>
<dbReference type="SUPFAM" id="SSF50978">
    <property type="entry name" value="WD40 repeat-like"/>
    <property type="match status" value="1"/>
</dbReference>
<sequence>MLNSMQSLELHCRILGHLSSVFCVAFDRTGRFIITGADDNLVKIWSATSGLLRFTLRGHSAEITDMTVSNDNTLLGTGSTAASLAVFRNHTAMVTLITFLPFVDDDVRERPTSFYERTSPGSRVISSCHSPGGNLVVVGDTHHFLRIYLVAKERVEKIHDIQAHTLPPPLLPPTGDTRYYIKSGRGSETDTGLSYGILFELEHAY</sequence>